<sequence length="104" mass="11595">MSRRAIPPPPLRLDDLPMFASDIEIAEAIVGRDNAEKWMRERLPALANKPGFPAIDEFHGGRPVKHVIRFYEKWLGTDASNATAPPGKADPGQWKTKSRSKHPA</sequence>
<dbReference type="AlphaFoldDB" id="A0A8E2WFR2"/>
<feature type="region of interest" description="Disordered" evidence="1">
    <location>
        <begin position="78"/>
        <end position="104"/>
    </location>
</feature>
<dbReference type="Proteomes" id="UP000245631">
    <property type="component" value="Unassembled WGS sequence"/>
</dbReference>
<organism evidence="2 3">
    <name type="scientific">Rhizobium loti</name>
    <name type="common">Mesorhizobium loti</name>
    <dbReference type="NCBI Taxonomy" id="381"/>
    <lineage>
        <taxon>Bacteria</taxon>
        <taxon>Pseudomonadati</taxon>
        <taxon>Pseudomonadota</taxon>
        <taxon>Alphaproteobacteria</taxon>
        <taxon>Hyphomicrobiales</taxon>
        <taxon>Phyllobacteriaceae</taxon>
        <taxon>Mesorhizobium</taxon>
    </lineage>
</organism>
<dbReference type="GeneID" id="61049633"/>
<accession>A0A8E2WFR2</accession>
<comment type="caution">
    <text evidence="2">The sequence shown here is derived from an EMBL/GenBank/DDBJ whole genome shotgun (WGS) entry which is preliminary data.</text>
</comment>
<dbReference type="EMBL" id="QGGH01000001">
    <property type="protein sequence ID" value="PWJ93603.1"/>
    <property type="molecule type" value="Genomic_DNA"/>
</dbReference>
<evidence type="ECO:0000313" key="3">
    <source>
        <dbReference type="Proteomes" id="UP000245631"/>
    </source>
</evidence>
<reference evidence="2 3" key="1">
    <citation type="submission" date="2018-05" db="EMBL/GenBank/DDBJ databases">
        <title>Genomic Encyclopedia of Type Strains, Phase IV (KMG-IV): sequencing the most valuable type-strain genomes for metagenomic binning, comparative biology and taxonomic classification.</title>
        <authorList>
            <person name="Goeker M."/>
        </authorList>
    </citation>
    <scope>NUCLEOTIDE SEQUENCE [LARGE SCALE GENOMIC DNA]</scope>
    <source>
        <strain evidence="2 3">DSM 2626</strain>
    </source>
</reference>
<evidence type="ECO:0000313" key="2">
    <source>
        <dbReference type="EMBL" id="PWJ93603.1"/>
    </source>
</evidence>
<evidence type="ECO:0000256" key="1">
    <source>
        <dbReference type="SAM" id="MobiDB-lite"/>
    </source>
</evidence>
<dbReference type="RefSeq" id="WP_146211756.1">
    <property type="nucleotide sequence ID" value="NZ_QGGH01000001.1"/>
</dbReference>
<gene>
    <name evidence="2" type="ORF">C8D77_101282</name>
</gene>
<proteinExistence type="predicted"/>
<protein>
    <submittedName>
        <fullName evidence="2">Uncharacterized protein</fullName>
    </submittedName>
</protein>
<name>A0A8E2WFR2_RHILI</name>